<gene>
    <name evidence="1" type="ORF">SAMN05660648_00462</name>
</gene>
<proteinExistence type="predicted"/>
<protein>
    <submittedName>
        <fullName evidence="1">Uncharacterized protein</fullName>
    </submittedName>
</protein>
<accession>A0A1H3VPT1</accession>
<reference evidence="1 2" key="1">
    <citation type="submission" date="2016-10" db="EMBL/GenBank/DDBJ databases">
        <authorList>
            <person name="de Groot N.N."/>
        </authorList>
    </citation>
    <scope>NUCLEOTIDE SEQUENCE [LARGE SCALE GENOMIC DNA]</scope>
    <source>
        <strain evidence="1 2">DSM 2872</strain>
    </source>
</reference>
<name>A0A1H3VPT1_SELRU</name>
<evidence type="ECO:0000313" key="2">
    <source>
        <dbReference type="Proteomes" id="UP000183469"/>
    </source>
</evidence>
<evidence type="ECO:0000313" key="1">
    <source>
        <dbReference type="EMBL" id="SDZ76759.1"/>
    </source>
</evidence>
<dbReference type="Proteomes" id="UP000183469">
    <property type="component" value="Unassembled WGS sequence"/>
</dbReference>
<sequence>MGMIWKKMTSEKILCMCSNAKILLLESVSVKLNKEIVIVICLCNEFVGQRLRALPFISFGG</sequence>
<dbReference type="EMBL" id="FNQG01000002">
    <property type="protein sequence ID" value="SDZ76759.1"/>
    <property type="molecule type" value="Genomic_DNA"/>
</dbReference>
<organism evidence="1 2">
    <name type="scientific">Selenomonas ruminantium</name>
    <dbReference type="NCBI Taxonomy" id="971"/>
    <lineage>
        <taxon>Bacteria</taxon>
        <taxon>Bacillati</taxon>
        <taxon>Bacillota</taxon>
        <taxon>Negativicutes</taxon>
        <taxon>Selenomonadales</taxon>
        <taxon>Selenomonadaceae</taxon>
        <taxon>Selenomonas</taxon>
    </lineage>
</organism>
<dbReference type="AlphaFoldDB" id="A0A1H3VPT1"/>